<evidence type="ECO:0000313" key="2">
    <source>
        <dbReference type="Proteomes" id="UP000664357"/>
    </source>
</evidence>
<gene>
    <name evidence="1" type="ORF">JZO67_001866</name>
</gene>
<reference evidence="1 2" key="1">
    <citation type="submission" date="2021-03" db="EMBL/GenBank/DDBJ databases">
        <authorList>
            <person name="Gilmore M.S."/>
            <person name="Schwartzman J."/>
            <person name="Van Tyne D."/>
            <person name="Martin M."/>
            <person name="Earl A.M."/>
            <person name="Manson A.L."/>
            <person name="Straub T."/>
            <person name="Salamzade R."/>
            <person name="Saavedra J."/>
            <person name="Lebreton F."/>
            <person name="Prichula J."/>
            <person name="Schaufler K."/>
            <person name="Gaca A."/>
            <person name="Sgardioli B."/>
            <person name="Wagenaar J."/>
            <person name="Strong T."/>
        </authorList>
    </citation>
    <scope>NUCLEOTIDE SEQUENCE [LARGE SCALE GENOMIC DNA]</scope>
    <source>
        <strain evidence="1 2">665A</strain>
    </source>
</reference>
<protein>
    <recommendedName>
        <fullName evidence="3">YCII-related domain-containing protein</fullName>
    </recommendedName>
</protein>
<dbReference type="InterPro" id="IPR011008">
    <property type="entry name" value="Dimeric_a/b-barrel"/>
</dbReference>
<dbReference type="PANTHER" id="PTHR37828:SF1">
    <property type="entry name" value="YCII-RELATED DOMAIN-CONTAINING PROTEIN"/>
    <property type="match status" value="1"/>
</dbReference>
<organism evidence="1 2">
    <name type="scientific">Candidatus Enterococcus ferrettii</name>
    <dbReference type="NCBI Taxonomy" id="2815324"/>
    <lineage>
        <taxon>Bacteria</taxon>
        <taxon>Bacillati</taxon>
        <taxon>Bacillota</taxon>
        <taxon>Bacilli</taxon>
        <taxon>Lactobacillales</taxon>
        <taxon>Enterococcaceae</taxon>
        <taxon>Enterococcus</taxon>
    </lineage>
</organism>
<dbReference type="Proteomes" id="UP000664357">
    <property type="component" value="Unassembled WGS sequence"/>
</dbReference>
<dbReference type="EMBL" id="JAFREL020000001">
    <property type="protein sequence ID" value="MEO1769915.1"/>
    <property type="molecule type" value="Genomic_DNA"/>
</dbReference>
<dbReference type="SUPFAM" id="SSF54909">
    <property type="entry name" value="Dimeric alpha+beta barrel"/>
    <property type="match status" value="1"/>
</dbReference>
<name>A0ABV0EMR8_9ENTE</name>
<reference evidence="1 2" key="2">
    <citation type="submission" date="2024-02" db="EMBL/GenBank/DDBJ databases">
        <title>The Genome Sequence of Enterococcus sp. DIV0159.</title>
        <authorList>
            <person name="Earl A."/>
            <person name="Manson A."/>
            <person name="Gilmore M."/>
            <person name="Sanders J."/>
            <person name="Shea T."/>
            <person name="Howe W."/>
            <person name="Livny J."/>
            <person name="Cuomo C."/>
            <person name="Neafsey D."/>
            <person name="Birren B."/>
        </authorList>
    </citation>
    <scope>NUCLEOTIDE SEQUENCE [LARGE SCALE GENOMIC DNA]</scope>
    <source>
        <strain evidence="1 2">665A</strain>
    </source>
</reference>
<evidence type="ECO:0000313" key="1">
    <source>
        <dbReference type="EMBL" id="MEO1769915.1"/>
    </source>
</evidence>
<dbReference type="PANTHER" id="PTHR37828">
    <property type="entry name" value="GSR2449 PROTEIN"/>
    <property type="match status" value="1"/>
</dbReference>
<comment type="caution">
    <text evidence="1">The sequence shown here is derived from an EMBL/GenBank/DDBJ whole genome shotgun (WGS) entry which is preliminary data.</text>
</comment>
<sequence>MEKWVYAMFIEKTKTYNRLTKAEVEKHVEHLRKLDEAGKLDFCGVFKGYPGVAGMLLLKTASYEEAEMLCKQEPLVVGGYATYKLKAVQVADKENNYLFGN</sequence>
<keyword evidence="2" id="KW-1185">Reference proteome</keyword>
<dbReference type="RefSeq" id="WP_207702030.1">
    <property type="nucleotide sequence ID" value="NZ_JAFREL020000001.1"/>
</dbReference>
<proteinExistence type="predicted"/>
<dbReference type="Gene3D" id="3.30.70.1060">
    <property type="entry name" value="Dimeric alpha+beta barrel"/>
    <property type="match status" value="1"/>
</dbReference>
<accession>A0ABV0EMR8</accession>
<evidence type="ECO:0008006" key="3">
    <source>
        <dbReference type="Google" id="ProtNLM"/>
    </source>
</evidence>